<protein>
    <submittedName>
        <fullName evidence="3">Uncharacterized protein</fullName>
    </submittedName>
</protein>
<feature type="transmembrane region" description="Helical" evidence="2">
    <location>
        <begin position="341"/>
        <end position="361"/>
    </location>
</feature>
<organism evidence="3 4">
    <name type="scientific">Marasmius oreades</name>
    <name type="common">fairy-ring Marasmius</name>
    <dbReference type="NCBI Taxonomy" id="181124"/>
    <lineage>
        <taxon>Eukaryota</taxon>
        <taxon>Fungi</taxon>
        <taxon>Dikarya</taxon>
        <taxon>Basidiomycota</taxon>
        <taxon>Agaricomycotina</taxon>
        <taxon>Agaricomycetes</taxon>
        <taxon>Agaricomycetidae</taxon>
        <taxon>Agaricales</taxon>
        <taxon>Marasmiineae</taxon>
        <taxon>Marasmiaceae</taxon>
        <taxon>Marasmius</taxon>
    </lineage>
</organism>
<dbReference type="AlphaFoldDB" id="A0A9P7UWT8"/>
<feature type="transmembrane region" description="Helical" evidence="2">
    <location>
        <begin position="137"/>
        <end position="155"/>
    </location>
</feature>
<feature type="region of interest" description="Disordered" evidence="1">
    <location>
        <begin position="432"/>
        <end position="510"/>
    </location>
</feature>
<keyword evidence="2" id="KW-1133">Transmembrane helix</keyword>
<keyword evidence="2" id="KW-0812">Transmembrane</keyword>
<feature type="transmembrane region" description="Helical" evidence="2">
    <location>
        <begin position="78"/>
        <end position="97"/>
    </location>
</feature>
<feature type="transmembrane region" description="Helical" evidence="2">
    <location>
        <begin position="217"/>
        <end position="243"/>
    </location>
</feature>
<comment type="caution">
    <text evidence="3">The sequence shown here is derived from an EMBL/GenBank/DDBJ whole genome shotgun (WGS) entry which is preliminary data.</text>
</comment>
<accession>A0A9P7UWT8</accession>
<evidence type="ECO:0000256" key="2">
    <source>
        <dbReference type="SAM" id="Phobius"/>
    </source>
</evidence>
<name>A0A9P7UWT8_9AGAR</name>
<keyword evidence="2" id="KW-0472">Membrane</keyword>
<feature type="compositionally biased region" description="Low complexity" evidence="1">
    <location>
        <begin position="472"/>
        <end position="483"/>
    </location>
</feature>
<dbReference type="Proteomes" id="UP001049176">
    <property type="component" value="Chromosome 3"/>
</dbReference>
<sequence length="510" mass="58302">MEQSCLCSNFVVDHYKKTDSQCPGRLPSSQRLKCVLLPTTFRRPSLPLTMADPDLEDDGSQYFDCLANSHRSPDMQGYAVRLSAFIANICIAILIAWSKEDVVKESVNVVMLQNFVIMIASAIAMGRKDLVVADAHFSLTLMVSPLSMYFVYSTYRFIRRRPNHLYDRLGSAKVITAMMLTILFICWIVFDLLIYFSNLHKSNDCKSTLLGWIFNKTFSLGIQLFFSSIPIALILLFWIVYFIRHFKDILEEHKRHMKKPVKPWKWFFLVQRLRRSIKSFLIAQWDVITQSHRWLFFLTIVAFYLGWAGTLYIYVVDINEFFHELSDSPYTPTDSDSDFDALGYGQLLAAAIIIQPIWGVCKLSFLKRHTILSWLKQRPQSIWNSIVFICTGDQTRNPWKEIVELRRVHESEESVTVIMPVVPVHTASASASVRRSSTSTLPSEKRSLDQTVLPGASDSDGGGAGEFEKITLPRSPSSQLLLPTNYDYDPYSRGPGHDGDYAGLSRHRTV</sequence>
<keyword evidence="4" id="KW-1185">Reference proteome</keyword>
<dbReference type="EMBL" id="CM032183">
    <property type="protein sequence ID" value="KAG7096109.1"/>
    <property type="molecule type" value="Genomic_DNA"/>
</dbReference>
<dbReference type="RefSeq" id="XP_043012579.1">
    <property type="nucleotide sequence ID" value="XM_043151483.1"/>
</dbReference>
<feature type="transmembrane region" description="Helical" evidence="2">
    <location>
        <begin position="109"/>
        <end position="125"/>
    </location>
</feature>
<dbReference type="GeneID" id="66075860"/>
<evidence type="ECO:0000313" key="3">
    <source>
        <dbReference type="EMBL" id="KAG7096109.1"/>
    </source>
</evidence>
<feature type="transmembrane region" description="Helical" evidence="2">
    <location>
        <begin position="175"/>
        <end position="197"/>
    </location>
</feature>
<evidence type="ECO:0000256" key="1">
    <source>
        <dbReference type="SAM" id="MobiDB-lite"/>
    </source>
</evidence>
<feature type="transmembrane region" description="Helical" evidence="2">
    <location>
        <begin position="294"/>
        <end position="315"/>
    </location>
</feature>
<dbReference type="OrthoDB" id="3234297at2759"/>
<evidence type="ECO:0000313" key="4">
    <source>
        <dbReference type="Proteomes" id="UP001049176"/>
    </source>
</evidence>
<proteinExistence type="predicted"/>
<reference evidence="3" key="1">
    <citation type="journal article" date="2021" name="Genome Biol. Evol.">
        <title>The assembled and annotated genome of the fairy-ring fungus Marasmius oreades.</title>
        <authorList>
            <person name="Hiltunen M."/>
            <person name="Ament-Velasquez S.L."/>
            <person name="Johannesson H."/>
        </authorList>
    </citation>
    <scope>NUCLEOTIDE SEQUENCE</scope>
    <source>
        <strain evidence="3">03SP1</strain>
    </source>
</reference>
<gene>
    <name evidence="3" type="ORF">E1B28_006784</name>
</gene>